<reference evidence="1" key="1">
    <citation type="submission" date="2023-11" db="EMBL/GenBank/DDBJ databases">
        <authorList>
            <person name="Poullet M."/>
        </authorList>
    </citation>
    <scope>NUCLEOTIDE SEQUENCE</scope>
    <source>
        <strain evidence="1">E1834</strain>
    </source>
</reference>
<dbReference type="Proteomes" id="UP001497535">
    <property type="component" value="Unassembled WGS sequence"/>
</dbReference>
<sequence length="129" mass="14290">MYRGIYARLGQQQQHATLSATEEDYQSIATPVAPLSPDNAATPSGYENNETPPPPQLSNFAHRTKRIKRTAPQPRQSQALLRCLREAAIVDSLAQRTKGPVPPVRVKARSPSHRVNVDIAPRRIDNNGF</sequence>
<evidence type="ECO:0000313" key="2">
    <source>
        <dbReference type="Proteomes" id="UP001497535"/>
    </source>
</evidence>
<accession>A0ACB0YZI3</accession>
<evidence type="ECO:0000313" key="1">
    <source>
        <dbReference type="EMBL" id="CAK5070688.1"/>
    </source>
</evidence>
<gene>
    <name evidence="1" type="ORF">MENTE1834_LOCUS18712</name>
</gene>
<organism evidence="1 2">
    <name type="scientific">Meloidogyne enterolobii</name>
    <name type="common">Root-knot nematode worm</name>
    <name type="synonym">Meloidogyne mayaguensis</name>
    <dbReference type="NCBI Taxonomy" id="390850"/>
    <lineage>
        <taxon>Eukaryota</taxon>
        <taxon>Metazoa</taxon>
        <taxon>Ecdysozoa</taxon>
        <taxon>Nematoda</taxon>
        <taxon>Chromadorea</taxon>
        <taxon>Rhabditida</taxon>
        <taxon>Tylenchina</taxon>
        <taxon>Tylenchomorpha</taxon>
        <taxon>Tylenchoidea</taxon>
        <taxon>Meloidogynidae</taxon>
        <taxon>Meloidogyninae</taxon>
        <taxon>Meloidogyne</taxon>
    </lineage>
</organism>
<comment type="caution">
    <text evidence="1">The sequence shown here is derived from an EMBL/GenBank/DDBJ whole genome shotgun (WGS) entry which is preliminary data.</text>
</comment>
<name>A0ACB0YZI3_MELEN</name>
<proteinExistence type="predicted"/>
<dbReference type="EMBL" id="CAVMJV010000021">
    <property type="protein sequence ID" value="CAK5070688.1"/>
    <property type="molecule type" value="Genomic_DNA"/>
</dbReference>
<keyword evidence="2" id="KW-1185">Reference proteome</keyword>
<protein>
    <submittedName>
        <fullName evidence="1">Uncharacterized protein</fullName>
    </submittedName>
</protein>